<proteinExistence type="inferred from homology"/>
<organism evidence="8 9">
    <name type="scientific">Archangium lansingense</name>
    <dbReference type="NCBI Taxonomy" id="2995310"/>
    <lineage>
        <taxon>Bacteria</taxon>
        <taxon>Pseudomonadati</taxon>
        <taxon>Myxococcota</taxon>
        <taxon>Myxococcia</taxon>
        <taxon>Myxococcales</taxon>
        <taxon>Cystobacterineae</taxon>
        <taxon>Archangiaceae</taxon>
        <taxon>Archangium</taxon>
    </lineage>
</organism>
<evidence type="ECO:0000256" key="4">
    <source>
        <dbReference type="RuleBase" id="RU003357"/>
    </source>
</evidence>
<keyword evidence="8" id="KW-0675">Receptor</keyword>
<comment type="caution">
    <text evidence="8">The sequence shown here is derived from an EMBL/GenBank/DDBJ whole genome shotgun (WGS) entry which is preliminary data.</text>
</comment>
<evidence type="ECO:0000259" key="6">
    <source>
        <dbReference type="Pfam" id="PF00593"/>
    </source>
</evidence>
<reference evidence="8 9" key="1">
    <citation type="submission" date="2022-11" db="EMBL/GenBank/DDBJ databases">
        <title>Minimal conservation of predation-associated metabolite biosynthetic gene clusters underscores biosynthetic potential of Myxococcota including descriptions for ten novel species: Archangium lansinium sp. nov., Myxococcus landrumus sp. nov., Nannocystis bai.</title>
        <authorList>
            <person name="Ahearne A."/>
            <person name="Stevens C."/>
            <person name="Phillips K."/>
        </authorList>
    </citation>
    <scope>NUCLEOTIDE SEQUENCE [LARGE SCALE GENOMIC DNA]</scope>
    <source>
        <strain evidence="8 9">MIWBW</strain>
    </source>
</reference>
<dbReference type="PANTHER" id="PTHR40980:SF5">
    <property type="entry name" value="TONB-DEPENDENT RECEPTOR"/>
    <property type="match status" value="1"/>
</dbReference>
<dbReference type="Gene3D" id="2.60.40.1120">
    <property type="entry name" value="Carboxypeptidase-like, regulatory domain"/>
    <property type="match status" value="1"/>
</dbReference>
<dbReference type="InterPro" id="IPR000531">
    <property type="entry name" value="Beta-barrel_TonB"/>
</dbReference>
<dbReference type="Gene3D" id="2.170.130.10">
    <property type="entry name" value="TonB-dependent receptor, plug domain"/>
    <property type="match status" value="1"/>
</dbReference>
<dbReference type="InterPro" id="IPR008969">
    <property type="entry name" value="CarboxyPept-like_regulatory"/>
</dbReference>
<dbReference type="InterPro" id="IPR012910">
    <property type="entry name" value="Plug_dom"/>
</dbReference>
<evidence type="ECO:0000256" key="1">
    <source>
        <dbReference type="ARBA" id="ARBA00004442"/>
    </source>
</evidence>
<feature type="domain" description="TonB-dependent receptor plug" evidence="7">
    <location>
        <begin position="136"/>
        <end position="234"/>
    </location>
</feature>
<keyword evidence="3" id="KW-0998">Cell outer membrane</keyword>
<gene>
    <name evidence="8" type="ORF">OV287_02090</name>
</gene>
<dbReference type="SUPFAM" id="SSF49464">
    <property type="entry name" value="Carboxypeptidase regulatory domain-like"/>
    <property type="match status" value="1"/>
</dbReference>
<evidence type="ECO:0000256" key="5">
    <source>
        <dbReference type="SAM" id="MobiDB-lite"/>
    </source>
</evidence>
<keyword evidence="4" id="KW-0798">TonB box</keyword>
<protein>
    <submittedName>
        <fullName evidence="8">TonB-dependent receptor</fullName>
    </submittedName>
</protein>
<dbReference type="SUPFAM" id="SSF56935">
    <property type="entry name" value="Porins"/>
    <property type="match status" value="1"/>
</dbReference>
<dbReference type="InterPro" id="IPR037066">
    <property type="entry name" value="Plug_dom_sf"/>
</dbReference>
<evidence type="ECO:0000256" key="3">
    <source>
        <dbReference type="ARBA" id="ARBA00023237"/>
    </source>
</evidence>
<dbReference type="Pfam" id="PF13620">
    <property type="entry name" value="CarboxypepD_reg"/>
    <property type="match status" value="1"/>
</dbReference>
<feature type="domain" description="TonB-dependent receptor-like beta-barrel" evidence="6">
    <location>
        <begin position="456"/>
        <end position="884"/>
    </location>
</feature>
<evidence type="ECO:0000313" key="8">
    <source>
        <dbReference type="EMBL" id="MCY1073262.1"/>
    </source>
</evidence>
<evidence type="ECO:0000256" key="2">
    <source>
        <dbReference type="ARBA" id="ARBA00023136"/>
    </source>
</evidence>
<evidence type="ECO:0000259" key="7">
    <source>
        <dbReference type="Pfam" id="PF07715"/>
    </source>
</evidence>
<keyword evidence="9" id="KW-1185">Reference proteome</keyword>
<name>A0ABT3ZV21_9BACT</name>
<feature type="compositionally biased region" description="Acidic residues" evidence="5">
    <location>
        <begin position="1"/>
        <end position="17"/>
    </location>
</feature>
<comment type="similarity">
    <text evidence="4">Belongs to the TonB-dependent receptor family.</text>
</comment>
<sequence>MATEEVATDDVAEDELMAESATPPPGFTGIYGQVTDAQTKETLIEATVKAVTGGQKSVLTDVDGNYQLALPPGKYDLRVFYDVYEGRRITGLVVEQGKATKLDVQLSADAGAVQEVVVEARADRRAEGAILQERKKAAAVSDAISSQEIARTPDSSASDAVKRVVSATVVGGRYVLLRGLGGRYSTTLLNGAILPSPEPDEQAVPLDIFPTTLLANLNILKSYTADLPGTFAGGVLQIETNNYPSQFELKPRISFSGDTQSTFRDRTSYNGGTLGWLGFDDGTRQLPASVPRNGPLLAGRGGLTSADVNRITRDFPNTWALSTARALPNMTLGASMGDTLRIQNQRLGYLASVNYSHREGVRISDIIRPEGDADGTGVIVDQVGRSVEGTESANLSGLLSVGYQPERNLDLSFFSLFTRTGESRARAIRGEEPNGEPNSRSTAEFVSRMLTFNQLRGFHRLNVLGDMELDWQANFSNVQRDEPDTHSISYRQTESGEMRFKSDPGGERWYSTLNESSFGGSLNATVPLSGVRVRAGGLAQGSVRTFGMRRFRYIYAGGNLPVLSQDPDRIFSADNIGNGIEMQESTLPEDGYDAQLGLFAGYVNADVSLWEPLRLVAGVRYEASFQNLTTGTDYSIVASQAKNTRQSYGDVLPALNLIYALGPQVNLRTGYSYTLARPTFRELAPILYFDFVRGRAVTGNPELVETRIHNVDARAEWFLGDNEVLAASAFYKRFQNPIEQIIVTPAQLDLSFDNAPAATSYGLELESRVGLGRLTPVLESLRAGANLTLTRSEVDLGTSAPLQTNQQRPLQGTSPYVLNLNLTWARQQSGTELTLLYNVYGERIAEVGTQGLPDVLERPFHRVDLALSQQLGKNAQLKLTATNLLNQFIVLQQGDLQVLKYRPGVAFSASLGWNL</sequence>
<dbReference type="InterPro" id="IPR036942">
    <property type="entry name" value="Beta-barrel_TonB_sf"/>
</dbReference>
<dbReference type="Gene3D" id="2.40.170.20">
    <property type="entry name" value="TonB-dependent receptor, beta-barrel domain"/>
    <property type="match status" value="1"/>
</dbReference>
<dbReference type="EMBL" id="JAPNKA010000001">
    <property type="protein sequence ID" value="MCY1073262.1"/>
    <property type="molecule type" value="Genomic_DNA"/>
</dbReference>
<keyword evidence="2 4" id="KW-0472">Membrane</keyword>
<dbReference type="Pfam" id="PF00593">
    <property type="entry name" value="TonB_dep_Rec_b-barrel"/>
    <property type="match status" value="1"/>
</dbReference>
<dbReference type="PANTHER" id="PTHR40980">
    <property type="entry name" value="PLUG DOMAIN-CONTAINING PROTEIN"/>
    <property type="match status" value="1"/>
</dbReference>
<accession>A0ABT3ZV21</accession>
<dbReference type="RefSeq" id="WP_267532275.1">
    <property type="nucleotide sequence ID" value="NZ_JAPNKA010000001.1"/>
</dbReference>
<dbReference type="Proteomes" id="UP001207654">
    <property type="component" value="Unassembled WGS sequence"/>
</dbReference>
<dbReference type="Pfam" id="PF07715">
    <property type="entry name" value="Plug"/>
    <property type="match status" value="1"/>
</dbReference>
<feature type="region of interest" description="Disordered" evidence="5">
    <location>
        <begin position="1"/>
        <end position="26"/>
    </location>
</feature>
<evidence type="ECO:0000313" key="9">
    <source>
        <dbReference type="Proteomes" id="UP001207654"/>
    </source>
</evidence>
<comment type="subcellular location">
    <subcellularLocation>
        <location evidence="1 4">Cell outer membrane</location>
    </subcellularLocation>
</comment>